<feature type="transmembrane region" description="Helical" evidence="1">
    <location>
        <begin position="64"/>
        <end position="86"/>
    </location>
</feature>
<keyword evidence="3" id="KW-1185">Reference proteome</keyword>
<evidence type="ECO:0000256" key="1">
    <source>
        <dbReference type="SAM" id="Phobius"/>
    </source>
</evidence>
<evidence type="ECO:0000313" key="3">
    <source>
        <dbReference type="Proteomes" id="UP000831963"/>
    </source>
</evidence>
<sequence length="155" mass="16544">MGFSPWGLGISLAVLAPTFLLWVLPPRSPLPRPRVPGVLAVLERSGQALCLVVPAVTLPGAMSVWWSVPGGLALVAYYALWARYVVERTPDSLYRRTWALPVPMAALPVLVYLAASGLLSSPFIAASAVVLAAGHVPTSLIIAKELRTPRDRLAL</sequence>
<keyword evidence="1" id="KW-1133">Transmembrane helix</keyword>
<feature type="transmembrane region" description="Helical" evidence="1">
    <location>
        <begin position="6"/>
        <end position="25"/>
    </location>
</feature>
<keyword evidence="1" id="KW-0812">Transmembrane</keyword>
<keyword evidence="1" id="KW-0472">Membrane</keyword>
<dbReference type="EMBL" id="CP078077">
    <property type="protein sequence ID" value="UPL14713.1"/>
    <property type="molecule type" value="Genomic_DNA"/>
</dbReference>
<organism evidence="2 3">
    <name type="scientific">Microbacterium galbinum</name>
    <dbReference type="NCBI Taxonomy" id="2851646"/>
    <lineage>
        <taxon>Bacteria</taxon>
        <taxon>Bacillati</taxon>
        <taxon>Actinomycetota</taxon>
        <taxon>Actinomycetes</taxon>
        <taxon>Micrococcales</taxon>
        <taxon>Microbacteriaceae</taxon>
        <taxon>Microbacterium</taxon>
    </lineage>
</organism>
<accession>A0ABY4ITN5</accession>
<reference evidence="2 3" key="1">
    <citation type="submission" date="2021-06" db="EMBL/GenBank/DDBJ databases">
        <title>Genome-based taxonomic framework of Microbacterium strains isolated from marine environment, the description of four new species and reclassification of four preexisting species.</title>
        <authorList>
            <person name="Lee S.D."/>
            <person name="Kim S.-M."/>
            <person name="Byeon Y.-S."/>
            <person name="Yang H.L."/>
            <person name="Kim I.S."/>
        </authorList>
    </citation>
    <scope>NUCLEOTIDE SEQUENCE [LARGE SCALE GENOMIC DNA]</scope>
    <source>
        <strain evidence="2 3">SSW1-36</strain>
    </source>
</reference>
<dbReference type="RefSeq" id="WP_247955567.1">
    <property type="nucleotide sequence ID" value="NZ_CP078077.1"/>
</dbReference>
<evidence type="ECO:0000313" key="2">
    <source>
        <dbReference type="EMBL" id="UPL14713.1"/>
    </source>
</evidence>
<proteinExistence type="predicted"/>
<dbReference type="Proteomes" id="UP000831963">
    <property type="component" value="Chromosome"/>
</dbReference>
<gene>
    <name evidence="2" type="ORF">KV396_09575</name>
</gene>
<feature type="transmembrane region" description="Helical" evidence="1">
    <location>
        <begin position="98"/>
        <end position="117"/>
    </location>
</feature>
<protein>
    <submittedName>
        <fullName evidence="2">Uncharacterized protein</fullName>
    </submittedName>
</protein>
<feature type="transmembrane region" description="Helical" evidence="1">
    <location>
        <begin position="123"/>
        <end position="143"/>
    </location>
</feature>
<name>A0ABY4ITN5_9MICO</name>